<proteinExistence type="predicted"/>
<evidence type="ECO:0000313" key="2">
    <source>
        <dbReference type="Proteomes" id="UP000185210"/>
    </source>
</evidence>
<comment type="caution">
    <text evidence="1">The sequence shown here is derived from an EMBL/GenBank/DDBJ whole genome shotgun (WGS) entry which is preliminary data.</text>
</comment>
<dbReference type="Proteomes" id="UP000185210">
    <property type="component" value="Unassembled WGS sequence"/>
</dbReference>
<dbReference type="RefSeq" id="WP_043075831.1">
    <property type="nucleotide sequence ID" value="NZ_CAACXP010000003.1"/>
</dbReference>
<reference evidence="1 2" key="1">
    <citation type="submission" date="2016-11" db="EMBL/GenBank/DDBJ databases">
        <authorList>
            <consortium name="Pathogen Informatics"/>
        </authorList>
    </citation>
    <scope>NUCLEOTIDE SEQUENCE [LARGE SCALE GENOMIC DNA]</scope>
    <source>
        <strain evidence="1 2">104</strain>
    </source>
</reference>
<protein>
    <submittedName>
        <fullName evidence="1">Phage protein Gp19/Gp15/Gp42</fullName>
    </submittedName>
</protein>
<evidence type="ECO:0000313" key="1">
    <source>
        <dbReference type="EMBL" id="SIB77301.1"/>
    </source>
</evidence>
<name>A0AB38D4V4_9MYCO</name>
<gene>
    <name evidence="1" type="ORF">SAMEA2070301_04501</name>
</gene>
<accession>A0AB38D4V4</accession>
<organism evidence="1 2">
    <name type="scientific">Mycobacteroides abscessus subsp. abscessus</name>
    <dbReference type="NCBI Taxonomy" id="1185650"/>
    <lineage>
        <taxon>Bacteria</taxon>
        <taxon>Bacillati</taxon>
        <taxon>Actinomycetota</taxon>
        <taxon>Actinomycetes</taxon>
        <taxon>Mycobacteriales</taxon>
        <taxon>Mycobacteriaceae</taxon>
        <taxon>Mycobacteroides</taxon>
        <taxon>Mycobacteroides abscessus</taxon>
    </lineage>
</organism>
<dbReference type="AlphaFoldDB" id="A0AB38D4V4"/>
<sequence length="140" mass="15724">MADPVAPAKFASVSDVTSRFEGTFPADREGWVQLRIEDVEAELMARVPSLRVPVVEIAPDRLRQVKRLVADKVLDLYRNPDGASQVSQTMEQDTMSRSYSRDAYRGKIAFTDDELASVRLKTKRPRFGTAVIAPWSPPCR</sequence>
<dbReference type="EMBL" id="FSHM01000008">
    <property type="protein sequence ID" value="SIB77301.1"/>
    <property type="molecule type" value="Genomic_DNA"/>
</dbReference>
<dbReference type="GeneID" id="45764124"/>